<dbReference type="SUPFAM" id="SSF50249">
    <property type="entry name" value="Nucleic acid-binding proteins"/>
    <property type="match status" value="1"/>
</dbReference>
<keyword evidence="1 2" id="KW-0238">DNA-binding</keyword>
<dbReference type="Pfam" id="PF00436">
    <property type="entry name" value="SSB"/>
    <property type="match status" value="1"/>
</dbReference>
<dbReference type="NCBIfam" id="TIGR00621">
    <property type="entry name" value="ssb"/>
    <property type="match status" value="1"/>
</dbReference>
<dbReference type="PANTHER" id="PTHR10302:SF0">
    <property type="entry name" value="SINGLE-STRANDED DNA-BINDING PROTEIN, MITOCHONDRIAL"/>
    <property type="match status" value="1"/>
</dbReference>
<dbReference type="GO" id="GO:0009295">
    <property type="term" value="C:nucleoid"/>
    <property type="evidence" value="ECO:0007669"/>
    <property type="project" value="TreeGrafter"/>
</dbReference>
<dbReference type="PIRSF" id="PIRSF002070">
    <property type="entry name" value="SSB"/>
    <property type="match status" value="1"/>
</dbReference>
<dbReference type="InterPro" id="IPR012340">
    <property type="entry name" value="NA-bd_OB-fold"/>
</dbReference>
<proteinExistence type="predicted"/>
<dbReference type="Gene3D" id="2.40.50.140">
    <property type="entry name" value="Nucleic acid-binding proteins"/>
    <property type="match status" value="1"/>
</dbReference>
<dbReference type="GO" id="GO:0006260">
    <property type="term" value="P:DNA replication"/>
    <property type="evidence" value="ECO:0007669"/>
    <property type="project" value="InterPro"/>
</dbReference>
<dbReference type="GO" id="GO:0003697">
    <property type="term" value="F:single-stranded DNA binding"/>
    <property type="evidence" value="ECO:0007669"/>
    <property type="project" value="InterPro"/>
</dbReference>
<gene>
    <name evidence="3" type="ORF">UFOVP1336_47</name>
</gene>
<evidence type="ECO:0000256" key="1">
    <source>
        <dbReference type="ARBA" id="ARBA00023125"/>
    </source>
</evidence>
<dbReference type="PROSITE" id="PS50935">
    <property type="entry name" value="SSB"/>
    <property type="match status" value="1"/>
</dbReference>
<organism evidence="3">
    <name type="scientific">uncultured Caudovirales phage</name>
    <dbReference type="NCBI Taxonomy" id="2100421"/>
    <lineage>
        <taxon>Viruses</taxon>
        <taxon>Duplodnaviria</taxon>
        <taxon>Heunggongvirae</taxon>
        <taxon>Uroviricota</taxon>
        <taxon>Caudoviricetes</taxon>
        <taxon>Peduoviridae</taxon>
        <taxon>Maltschvirus</taxon>
        <taxon>Maltschvirus maltsch</taxon>
    </lineage>
</organism>
<evidence type="ECO:0000256" key="2">
    <source>
        <dbReference type="PIRNR" id="PIRNR002070"/>
    </source>
</evidence>
<protein>
    <recommendedName>
        <fullName evidence="2">Single-stranded DNA-binding protein</fullName>
    </recommendedName>
</protein>
<name>A0A6J5RYV7_9CAUD</name>
<sequence length="127" mass="13824">MDFANITIMGNLGRDPEVKPTKAGGKYARLSVAVNKPVQTEEGMQTQAVWYEVVCFGKVAEAVEKFAQKGSKVLVAGKPEPQTYTDKSGNVRYKIQVIAYEVVVASGKKDQVAEPTVQSEDLADLPF</sequence>
<evidence type="ECO:0000313" key="3">
    <source>
        <dbReference type="EMBL" id="CAB4199536.1"/>
    </source>
</evidence>
<reference evidence="3" key="1">
    <citation type="submission" date="2020-05" db="EMBL/GenBank/DDBJ databases">
        <authorList>
            <person name="Chiriac C."/>
            <person name="Salcher M."/>
            <person name="Ghai R."/>
            <person name="Kavagutti S V."/>
        </authorList>
    </citation>
    <scope>NUCLEOTIDE SEQUENCE</scope>
</reference>
<dbReference type="CDD" id="cd04496">
    <property type="entry name" value="SSB_OBF"/>
    <property type="match status" value="1"/>
</dbReference>
<dbReference type="PANTHER" id="PTHR10302">
    <property type="entry name" value="SINGLE-STRANDED DNA-BINDING PROTEIN"/>
    <property type="match status" value="1"/>
</dbReference>
<dbReference type="InterPro" id="IPR000424">
    <property type="entry name" value="Primosome_PriB/ssb"/>
</dbReference>
<accession>A0A6J5RYV7</accession>
<dbReference type="InterPro" id="IPR011344">
    <property type="entry name" value="ssDNA-bd"/>
</dbReference>
<dbReference type="EMBL" id="LR797285">
    <property type="protein sequence ID" value="CAB4199536.1"/>
    <property type="molecule type" value="Genomic_DNA"/>
</dbReference>